<accession>A0A0E9TVA2</accession>
<organism evidence="1">
    <name type="scientific">Anguilla anguilla</name>
    <name type="common">European freshwater eel</name>
    <name type="synonym">Muraena anguilla</name>
    <dbReference type="NCBI Taxonomy" id="7936"/>
    <lineage>
        <taxon>Eukaryota</taxon>
        <taxon>Metazoa</taxon>
        <taxon>Chordata</taxon>
        <taxon>Craniata</taxon>
        <taxon>Vertebrata</taxon>
        <taxon>Euteleostomi</taxon>
        <taxon>Actinopterygii</taxon>
        <taxon>Neopterygii</taxon>
        <taxon>Teleostei</taxon>
        <taxon>Anguilliformes</taxon>
        <taxon>Anguillidae</taxon>
        <taxon>Anguilla</taxon>
    </lineage>
</organism>
<dbReference type="AlphaFoldDB" id="A0A0E9TVA2"/>
<reference evidence="1" key="1">
    <citation type="submission" date="2014-11" db="EMBL/GenBank/DDBJ databases">
        <authorList>
            <person name="Amaro Gonzalez C."/>
        </authorList>
    </citation>
    <scope>NUCLEOTIDE SEQUENCE</scope>
</reference>
<protein>
    <submittedName>
        <fullName evidence="1">Uncharacterized protein</fullName>
    </submittedName>
</protein>
<dbReference type="EMBL" id="GBXM01051081">
    <property type="protein sequence ID" value="JAH57496.1"/>
    <property type="molecule type" value="Transcribed_RNA"/>
</dbReference>
<dbReference type="EMBL" id="GBXM01049013">
    <property type="protein sequence ID" value="JAH59564.1"/>
    <property type="molecule type" value="Transcribed_RNA"/>
</dbReference>
<evidence type="ECO:0000313" key="1">
    <source>
        <dbReference type="EMBL" id="JAH57496.1"/>
    </source>
</evidence>
<name>A0A0E9TVA2_ANGAN</name>
<reference evidence="1" key="2">
    <citation type="journal article" date="2015" name="Fish Shellfish Immunol.">
        <title>Early steps in the European eel (Anguilla anguilla)-Vibrio vulnificus interaction in the gills: Role of the RtxA13 toxin.</title>
        <authorList>
            <person name="Callol A."/>
            <person name="Pajuelo D."/>
            <person name="Ebbesson L."/>
            <person name="Teles M."/>
            <person name="MacKenzie S."/>
            <person name="Amaro C."/>
        </authorList>
    </citation>
    <scope>NUCLEOTIDE SEQUENCE</scope>
</reference>
<proteinExistence type="predicted"/>
<sequence>MQSIILTRISWCEGGFTLESGR</sequence>